<dbReference type="AlphaFoldDB" id="A0ABD0N6M6"/>
<protein>
    <submittedName>
        <fullName evidence="1">Uncharacterized protein</fullName>
    </submittedName>
</protein>
<evidence type="ECO:0000313" key="1">
    <source>
        <dbReference type="EMBL" id="KAL0157778.1"/>
    </source>
</evidence>
<proteinExistence type="predicted"/>
<name>A0ABD0N6M6_CIRMR</name>
<organism evidence="1 2">
    <name type="scientific">Cirrhinus mrigala</name>
    <name type="common">Mrigala</name>
    <dbReference type="NCBI Taxonomy" id="683832"/>
    <lineage>
        <taxon>Eukaryota</taxon>
        <taxon>Metazoa</taxon>
        <taxon>Chordata</taxon>
        <taxon>Craniata</taxon>
        <taxon>Vertebrata</taxon>
        <taxon>Euteleostomi</taxon>
        <taxon>Actinopterygii</taxon>
        <taxon>Neopterygii</taxon>
        <taxon>Teleostei</taxon>
        <taxon>Ostariophysi</taxon>
        <taxon>Cypriniformes</taxon>
        <taxon>Cyprinidae</taxon>
        <taxon>Labeoninae</taxon>
        <taxon>Labeonini</taxon>
        <taxon>Cirrhinus</taxon>
    </lineage>
</organism>
<sequence length="66" mass="7303">MASVLSQLMGQWMDVQGLLIFLFVLLLVKHLRDVLTNNLPPGPFPLPLVGNILNIGFSDPLGSFQR</sequence>
<evidence type="ECO:0000313" key="2">
    <source>
        <dbReference type="Proteomes" id="UP001529510"/>
    </source>
</evidence>
<keyword evidence="2" id="KW-1185">Reference proteome</keyword>
<comment type="caution">
    <text evidence="1">The sequence shown here is derived from an EMBL/GenBank/DDBJ whole genome shotgun (WGS) entry which is preliminary data.</text>
</comment>
<feature type="non-terminal residue" evidence="1">
    <location>
        <position position="66"/>
    </location>
</feature>
<dbReference type="Proteomes" id="UP001529510">
    <property type="component" value="Unassembled WGS sequence"/>
</dbReference>
<accession>A0ABD0N6M6</accession>
<reference evidence="1 2" key="1">
    <citation type="submission" date="2024-05" db="EMBL/GenBank/DDBJ databases">
        <title>Genome sequencing and assembly of Indian major carp, Cirrhinus mrigala (Hamilton, 1822).</title>
        <authorList>
            <person name="Mohindra V."/>
            <person name="Chowdhury L.M."/>
            <person name="Lal K."/>
            <person name="Jena J.K."/>
        </authorList>
    </citation>
    <scope>NUCLEOTIDE SEQUENCE [LARGE SCALE GENOMIC DNA]</scope>
    <source>
        <strain evidence="1">CM1030</strain>
        <tissue evidence="1">Blood</tissue>
    </source>
</reference>
<gene>
    <name evidence="1" type="ORF">M9458_045854</name>
</gene>
<dbReference type="EMBL" id="JAMKFB020000023">
    <property type="protein sequence ID" value="KAL0157778.1"/>
    <property type="molecule type" value="Genomic_DNA"/>
</dbReference>